<sequence>MTTEAYIAFLAANALLVYTPGPTMLLVVHYALTYGRQVGKYTIPAVLLGDIIAVNFSLYILGSLLNIFPSSFVLLKIVGGVYMILLGVSNILSQKKIVPDEKNNIKLPDKKVFVHVMLITAFNPKTLIFLLAFLPQFLNPNGNILSQTLLMGVSSVLLGLTGSSFYTMAASKIHHLVNTPRAQKIVHFVSGSILCAIGISTILL</sequence>
<keyword evidence="2" id="KW-1003">Cell membrane</keyword>
<evidence type="ECO:0000256" key="2">
    <source>
        <dbReference type="ARBA" id="ARBA00022475"/>
    </source>
</evidence>
<feature type="transmembrane region" description="Helical" evidence="6">
    <location>
        <begin position="41"/>
        <end position="61"/>
    </location>
</feature>
<evidence type="ECO:0000313" key="8">
    <source>
        <dbReference type="Proteomes" id="UP001291687"/>
    </source>
</evidence>
<feature type="transmembrane region" description="Helical" evidence="6">
    <location>
        <begin position="144"/>
        <end position="165"/>
    </location>
</feature>
<reference evidence="7 8" key="1">
    <citation type="submission" date="2023-03" db="EMBL/GenBank/DDBJ databases">
        <title>Host association and intracellularity evolved multiple times independently in the Rickettsiales.</title>
        <authorList>
            <person name="Castelli M."/>
            <person name="Nardi T."/>
            <person name="Gammuto L."/>
            <person name="Bellinzona G."/>
            <person name="Sabaneyeva E."/>
            <person name="Potekhin A."/>
            <person name="Serra V."/>
            <person name="Petroni G."/>
            <person name="Sassera D."/>
        </authorList>
    </citation>
    <scope>NUCLEOTIDE SEQUENCE [LARGE SCALE GENOMIC DNA]</scope>
    <source>
        <strain evidence="7 8">Sr 2-6</strain>
    </source>
</reference>
<feature type="transmembrane region" description="Helical" evidence="6">
    <location>
        <begin position="112"/>
        <end position="138"/>
    </location>
</feature>
<feature type="transmembrane region" description="Helical" evidence="6">
    <location>
        <begin position="6"/>
        <end position="29"/>
    </location>
</feature>
<keyword evidence="8" id="KW-1185">Reference proteome</keyword>
<evidence type="ECO:0000313" key="7">
    <source>
        <dbReference type="EMBL" id="MEA0970404.1"/>
    </source>
</evidence>
<dbReference type="Pfam" id="PF01810">
    <property type="entry name" value="LysE"/>
    <property type="match status" value="1"/>
</dbReference>
<accession>A0ABU5NB50</accession>
<dbReference type="PANTHER" id="PTHR30086:SF20">
    <property type="entry name" value="ARGININE EXPORTER PROTEIN ARGO-RELATED"/>
    <property type="match status" value="1"/>
</dbReference>
<feature type="transmembrane region" description="Helical" evidence="6">
    <location>
        <begin position="185"/>
        <end position="203"/>
    </location>
</feature>
<organism evidence="7 8">
    <name type="scientific">Candidatus Megaera venefica</name>
    <dbReference type="NCBI Taxonomy" id="2055910"/>
    <lineage>
        <taxon>Bacteria</taxon>
        <taxon>Pseudomonadati</taxon>
        <taxon>Pseudomonadota</taxon>
        <taxon>Alphaproteobacteria</taxon>
        <taxon>Rickettsiales</taxon>
        <taxon>Rickettsiaceae</taxon>
        <taxon>Candidatus Megaera</taxon>
    </lineage>
</organism>
<proteinExistence type="predicted"/>
<evidence type="ECO:0000256" key="1">
    <source>
        <dbReference type="ARBA" id="ARBA00004651"/>
    </source>
</evidence>
<keyword evidence="3 6" id="KW-0812">Transmembrane</keyword>
<comment type="caution">
    <text evidence="7">The sequence shown here is derived from an EMBL/GenBank/DDBJ whole genome shotgun (WGS) entry which is preliminary data.</text>
</comment>
<dbReference type="Proteomes" id="UP001291687">
    <property type="component" value="Unassembled WGS sequence"/>
</dbReference>
<name>A0ABU5NB50_9RICK</name>
<dbReference type="InterPro" id="IPR001123">
    <property type="entry name" value="LeuE-type"/>
</dbReference>
<gene>
    <name evidence="7" type="ORF">Megvenef_00366</name>
</gene>
<evidence type="ECO:0000256" key="6">
    <source>
        <dbReference type="SAM" id="Phobius"/>
    </source>
</evidence>
<evidence type="ECO:0000256" key="3">
    <source>
        <dbReference type="ARBA" id="ARBA00022692"/>
    </source>
</evidence>
<dbReference type="EMBL" id="JARJFB010000015">
    <property type="protein sequence ID" value="MEA0970404.1"/>
    <property type="molecule type" value="Genomic_DNA"/>
</dbReference>
<protein>
    <submittedName>
        <fullName evidence="7">LysE family translocator</fullName>
    </submittedName>
</protein>
<evidence type="ECO:0000256" key="4">
    <source>
        <dbReference type="ARBA" id="ARBA00022989"/>
    </source>
</evidence>
<evidence type="ECO:0000256" key="5">
    <source>
        <dbReference type="ARBA" id="ARBA00023136"/>
    </source>
</evidence>
<comment type="subcellular location">
    <subcellularLocation>
        <location evidence="1">Cell membrane</location>
        <topology evidence="1">Multi-pass membrane protein</topology>
    </subcellularLocation>
</comment>
<keyword evidence="4 6" id="KW-1133">Transmembrane helix</keyword>
<keyword evidence="5 6" id="KW-0472">Membrane</keyword>
<dbReference type="PANTHER" id="PTHR30086">
    <property type="entry name" value="ARGININE EXPORTER PROTEIN ARGO"/>
    <property type="match status" value="1"/>
</dbReference>
<feature type="transmembrane region" description="Helical" evidence="6">
    <location>
        <begin position="73"/>
        <end position="92"/>
    </location>
</feature>